<evidence type="ECO:0000256" key="1">
    <source>
        <dbReference type="SAM" id="Phobius"/>
    </source>
</evidence>
<keyword evidence="1" id="KW-0472">Membrane</keyword>
<keyword evidence="1" id="KW-0812">Transmembrane</keyword>
<evidence type="ECO:0000313" key="2">
    <source>
        <dbReference type="EMBL" id="AAX17978.1"/>
    </source>
</evidence>
<reference evidence="3" key="1">
    <citation type="submission" date="2004-12" db="EMBL/GenBank/DDBJ databases">
        <title>The genome sequence of Borrelia hermsii and Borrelia turicatae: comparative analysis of two agents of endemic N. America relapsing fever.</title>
        <authorList>
            <person name="Porcella S.F."/>
            <person name="Raffel S.J."/>
            <person name="Schrumpf M.E."/>
            <person name="Montgomery B."/>
            <person name="Smith T."/>
            <person name="Schwan T.G."/>
        </authorList>
    </citation>
    <scope>NUCLEOTIDE SEQUENCE [LARGE SCALE GENOMIC DNA]</scope>
    <source>
        <strain evidence="3">91E135</strain>
    </source>
</reference>
<organism evidence="2 3">
    <name type="scientific">Borrelia turicatae (strain 91E135)</name>
    <dbReference type="NCBI Taxonomy" id="314724"/>
    <lineage>
        <taxon>Bacteria</taxon>
        <taxon>Pseudomonadati</taxon>
        <taxon>Spirochaetota</taxon>
        <taxon>Spirochaetia</taxon>
        <taxon>Spirochaetales</taxon>
        <taxon>Borreliaceae</taxon>
        <taxon>Borrelia</taxon>
    </lineage>
</organism>
<dbReference type="AlphaFoldDB" id="A0ABF7PVZ8"/>
<evidence type="ECO:0008006" key="4">
    <source>
        <dbReference type="Google" id="ProtNLM"/>
    </source>
</evidence>
<sequence>MCLKDYSLKKVNFEVFCEHCGGKVELNKSVCLNCHSKLGDLECPNCRYVGIVSAFENGCPKCSYSPLEGQSQERIFRMRRRSRLKESRTSNDFLKSRFCFGFNVSVMLYLFASFLIVLLFVYILFF</sequence>
<evidence type="ECO:0000313" key="3">
    <source>
        <dbReference type="Proteomes" id="UP000001205"/>
    </source>
</evidence>
<accession>A0ABF7PVZ8</accession>
<dbReference type="Proteomes" id="UP000001205">
    <property type="component" value="Chromosome"/>
</dbReference>
<keyword evidence="1" id="KW-1133">Transmembrane helix</keyword>
<dbReference type="EMBL" id="CP000049">
    <property type="protein sequence ID" value="AAX17978.1"/>
    <property type="molecule type" value="Genomic_DNA"/>
</dbReference>
<gene>
    <name evidence="2" type="ordered locus">BT0660A</name>
</gene>
<protein>
    <recommendedName>
        <fullName evidence="4">DZANK-type domain-containing protein</fullName>
    </recommendedName>
</protein>
<name>A0ABF7PVZ8_BORT9</name>
<proteinExistence type="predicted"/>
<feature type="transmembrane region" description="Helical" evidence="1">
    <location>
        <begin position="98"/>
        <end position="125"/>
    </location>
</feature>
<keyword evidence="3" id="KW-1185">Reference proteome</keyword>
<dbReference type="KEGG" id="btu:BT0660A"/>